<evidence type="ECO:0000256" key="8">
    <source>
        <dbReference type="ARBA" id="ARBA00023008"/>
    </source>
</evidence>
<keyword evidence="9" id="KW-0503">Monooxygenase</keyword>
<evidence type="ECO:0000256" key="14">
    <source>
        <dbReference type="ARBA" id="ARBA00045077"/>
    </source>
</evidence>
<dbReference type="InterPro" id="IPR005103">
    <property type="entry name" value="AA9_LPMO"/>
</dbReference>
<dbReference type="GO" id="GO:0004497">
    <property type="term" value="F:monooxygenase activity"/>
    <property type="evidence" value="ECO:0007669"/>
    <property type="project" value="UniProtKB-KW"/>
</dbReference>
<keyword evidence="18" id="KW-1185">Reference proteome</keyword>
<dbReference type="AlphaFoldDB" id="A0A8H4YTQ9"/>
<evidence type="ECO:0000259" key="16">
    <source>
        <dbReference type="Pfam" id="PF03443"/>
    </source>
</evidence>
<dbReference type="PANTHER" id="PTHR33353:SF10">
    <property type="entry name" value="ENDO-BETA-1,4-GLUCANASE D"/>
    <property type="match status" value="1"/>
</dbReference>
<evidence type="ECO:0000256" key="3">
    <source>
        <dbReference type="ARBA" id="ARBA00022525"/>
    </source>
</evidence>
<feature type="domain" description="Auxiliary Activity family 9 catalytic" evidence="16">
    <location>
        <begin position="119"/>
        <end position="211"/>
    </location>
</feature>
<comment type="caution">
    <text evidence="17">The sequence shown here is derived from an EMBL/GenBank/DDBJ whole genome shotgun (WGS) entry which is preliminary data.</text>
</comment>
<evidence type="ECO:0000256" key="12">
    <source>
        <dbReference type="ARBA" id="ARBA00023326"/>
    </source>
</evidence>
<evidence type="ECO:0000256" key="4">
    <source>
        <dbReference type="ARBA" id="ARBA00022723"/>
    </source>
</evidence>
<dbReference type="GO" id="GO:0005576">
    <property type="term" value="C:extracellular region"/>
    <property type="evidence" value="ECO:0007669"/>
    <property type="project" value="UniProtKB-SubCell"/>
</dbReference>
<dbReference type="GO" id="GO:0030245">
    <property type="term" value="P:cellulose catabolic process"/>
    <property type="evidence" value="ECO:0007669"/>
    <property type="project" value="UniProtKB-KW"/>
</dbReference>
<keyword evidence="6" id="KW-0136">Cellulose degradation</keyword>
<dbReference type="GO" id="GO:0046872">
    <property type="term" value="F:metal ion binding"/>
    <property type="evidence" value="ECO:0007669"/>
    <property type="project" value="UniProtKB-KW"/>
</dbReference>
<accession>A0A8H4YTQ9</accession>
<gene>
    <name evidence="17" type="ORF">FANTH_12411</name>
</gene>
<evidence type="ECO:0000256" key="13">
    <source>
        <dbReference type="ARBA" id="ARBA00044502"/>
    </source>
</evidence>
<dbReference type="PANTHER" id="PTHR33353">
    <property type="entry name" value="PUTATIVE (AFU_ORTHOLOGUE AFUA_1G12560)-RELATED"/>
    <property type="match status" value="1"/>
</dbReference>
<keyword evidence="4" id="KW-0479">Metal-binding</keyword>
<comment type="catalytic activity">
    <reaction evidence="14">
        <text>[(1-&gt;4)-beta-D-glucosyl]n+m + reduced acceptor + O2 = 4-dehydro-beta-D-glucosyl-[(1-&gt;4)-beta-D-glucosyl]n-1 + [(1-&gt;4)-beta-D-glucosyl]m + acceptor + H2O.</text>
        <dbReference type="EC" id="1.14.99.56"/>
    </reaction>
</comment>
<keyword evidence="12" id="KW-0624">Polysaccharide degradation</keyword>
<dbReference type="EMBL" id="JABEVY010000403">
    <property type="protein sequence ID" value="KAF5233851.1"/>
    <property type="molecule type" value="Genomic_DNA"/>
</dbReference>
<evidence type="ECO:0000256" key="11">
    <source>
        <dbReference type="ARBA" id="ARBA00023277"/>
    </source>
</evidence>
<evidence type="ECO:0000256" key="2">
    <source>
        <dbReference type="ARBA" id="ARBA00004613"/>
    </source>
</evidence>
<keyword evidence="5" id="KW-0732">Signal</keyword>
<keyword evidence="3" id="KW-0964">Secreted</keyword>
<comment type="subcellular location">
    <subcellularLocation>
        <location evidence="2">Secreted</location>
    </subcellularLocation>
</comment>
<comment type="cofactor">
    <cofactor evidence="1">
        <name>Cu(2+)</name>
        <dbReference type="ChEBI" id="CHEBI:29036"/>
    </cofactor>
</comment>
<keyword evidence="8" id="KW-0186">Copper</keyword>
<evidence type="ECO:0000256" key="6">
    <source>
        <dbReference type="ARBA" id="ARBA00023001"/>
    </source>
</evidence>
<evidence type="ECO:0000256" key="9">
    <source>
        <dbReference type="ARBA" id="ARBA00023033"/>
    </source>
</evidence>
<protein>
    <recommendedName>
        <fullName evidence="15">lytic cellulose monooxygenase (C4-dehydrogenating)</fullName>
        <ecNumber evidence="15">1.14.99.56</ecNumber>
    </recommendedName>
</protein>
<dbReference type="Gene3D" id="2.70.50.70">
    <property type="match status" value="1"/>
</dbReference>
<feature type="non-terminal residue" evidence="17">
    <location>
        <position position="1"/>
    </location>
</feature>
<dbReference type="EC" id="1.14.99.56" evidence="15"/>
<keyword evidence="7" id="KW-0560">Oxidoreductase</keyword>
<evidence type="ECO:0000313" key="18">
    <source>
        <dbReference type="Proteomes" id="UP000573603"/>
    </source>
</evidence>
<evidence type="ECO:0000313" key="17">
    <source>
        <dbReference type="EMBL" id="KAF5233851.1"/>
    </source>
</evidence>
<dbReference type="Pfam" id="PF03443">
    <property type="entry name" value="AA9"/>
    <property type="match status" value="1"/>
</dbReference>
<evidence type="ECO:0000256" key="7">
    <source>
        <dbReference type="ARBA" id="ARBA00023002"/>
    </source>
</evidence>
<proteinExistence type="inferred from homology"/>
<keyword evidence="10" id="KW-1015">Disulfide bond</keyword>
<evidence type="ECO:0000256" key="15">
    <source>
        <dbReference type="ARBA" id="ARBA00047174"/>
    </source>
</evidence>
<dbReference type="InterPro" id="IPR049892">
    <property type="entry name" value="AA9"/>
</dbReference>
<dbReference type="Proteomes" id="UP000573603">
    <property type="component" value="Unassembled WGS sequence"/>
</dbReference>
<name>A0A8H4YTQ9_9HYPO</name>
<evidence type="ECO:0000256" key="5">
    <source>
        <dbReference type="ARBA" id="ARBA00022729"/>
    </source>
</evidence>
<evidence type="ECO:0000256" key="1">
    <source>
        <dbReference type="ARBA" id="ARBA00001973"/>
    </source>
</evidence>
<comment type="similarity">
    <text evidence="13">Belongs to the polysaccharide monooxygenase AA9 family.</text>
</comment>
<organism evidence="17 18">
    <name type="scientific">Fusarium anthophilum</name>
    <dbReference type="NCBI Taxonomy" id="48485"/>
    <lineage>
        <taxon>Eukaryota</taxon>
        <taxon>Fungi</taxon>
        <taxon>Dikarya</taxon>
        <taxon>Ascomycota</taxon>
        <taxon>Pezizomycotina</taxon>
        <taxon>Sordariomycetes</taxon>
        <taxon>Hypocreomycetidae</taxon>
        <taxon>Hypocreales</taxon>
        <taxon>Nectriaceae</taxon>
        <taxon>Fusarium</taxon>
        <taxon>Fusarium fujikuroi species complex</taxon>
    </lineage>
</organism>
<reference evidence="17 18" key="1">
    <citation type="journal article" date="2020" name="BMC Genomics">
        <title>Correction to: Identification and distribution of gene clusters required for synthesis of sphingolipid metabolism inhibitors in diverse species of the filamentous fungus Fusarium.</title>
        <authorList>
            <person name="Kim H.S."/>
            <person name="Lohmar J.M."/>
            <person name="Busman M."/>
            <person name="Brown D.W."/>
            <person name="Naumann T.A."/>
            <person name="Divon H.H."/>
            <person name="Lysoe E."/>
            <person name="Uhlig S."/>
            <person name="Proctor R.H."/>
        </authorList>
    </citation>
    <scope>NUCLEOTIDE SEQUENCE [LARGE SCALE GENOMIC DNA]</scope>
    <source>
        <strain evidence="17 18">NRRL 25214</strain>
    </source>
</reference>
<keyword evidence="11" id="KW-0119">Carbohydrate metabolism</keyword>
<evidence type="ECO:0000256" key="10">
    <source>
        <dbReference type="ARBA" id="ARBA00023157"/>
    </source>
</evidence>
<sequence>TQALYDIYKRREARVLSQLLTGMAKINSYLNKIGAAESNMCERGCGPETMEHFLFRCTRWEAEREAMRRVGQNMMGNLSFFLGGKSASDGAKWRPNLETLVDNLLIDVALIATLVSGPANTEGVWATDKLPENGGANSATIPSSIAPGKYVIRNELIALHRAHLSEPEFYMQCGNIEVTGSGTDNLSGSGVVASQLLSTSNQQIFGFSVYDNRGDSWKMPDPALYRSAQTKRSKIAVKYHV</sequence>